<feature type="compositionally biased region" description="Polar residues" evidence="1">
    <location>
        <begin position="44"/>
        <end position="69"/>
    </location>
</feature>
<dbReference type="Pfam" id="PF13926">
    <property type="entry name" value="DUF4211"/>
    <property type="match status" value="1"/>
</dbReference>
<proteinExistence type="predicted"/>
<feature type="compositionally biased region" description="Acidic residues" evidence="1">
    <location>
        <begin position="560"/>
        <end position="580"/>
    </location>
</feature>
<dbReference type="Proteomes" id="UP001302126">
    <property type="component" value="Unassembled WGS sequence"/>
</dbReference>
<protein>
    <recommendedName>
        <fullName evidence="2">DUF4211 domain-containing protein</fullName>
    </recommendedName>
</protein>
<dbReference type="InterPro" id="IPR025451">
    <property type="entry name" value="DUF4211"/>
</dbReference>
<dbReference type="AlphaFoldDB" id="A0AAN6X1M4"/>
<sequence>MAPKKQEQKQSTIEQTLGRPKAKPLVKTPKKVTKSSVPTKQSKITSSPAITKTKTLPSPSSFMGSSQVPGNGIGSAIKKKPLRKVAFIGSSDSDSNSDKDAIVELPVRGGKKGAAASKQQKKAVSTSKEDEETDDSVVELPAPPERKAAQKKPTPATQDEEESDDSVIELPSKGKMKGITPKKSSRTQKTAVEEEDDDDDDDVFKITGAKKQRGTKRKKLASSSPAADEDSDDTPLVIPSSSRKKRRVVLSDNSGSDSDSDDDDQPVVSSTAKRRRLVRGSSPIKPTIQDKGSEDDDSPTKRPSSVRRSAKKPLTAKEKARELLRRKRAGEVVNEDDSDTEDEDEEPVRKGLYDTDSDNVALSEFEDDDEEVEALQPEKETPNKKKPSPSKKGKSKTNSQEEDSDNAVTDSEDSLDDFVVDDPDGMLGVPDDALMGIPLEFTRHSHKKLKDHFRDVVEWLVQYKVNPGFSVKTNKPSPIDDEVRGLAQSKFASSAWQIDFHKALRARPERHNTELPKGDSLSLTQNCGACGRSGHPATWVVQFTGPAYIKKFGNDFLDPIEPDTDSSDTDDKDADVDEDGNSIPKETKQWFVGSICNINAQTAHDLYHWKHALLEFVEARLAADGYMTPAKLAERVKWKPKKLHKLVDEIVQRWEQEGMLKALFREFQNNLEKARNQSTTGRFKR</sequence>
<feature type="compositionally biased region" description="Acidic residues" evidence="1">
    <location>
        <begin position="400"/>
        <end position="421"/>
    </location>
</feature>
<feature type="region of interest" description="Disordered" evidence="1">
    <location>
        <begin position="1"/>
        <end position="421"/>
    </location>
</feature>
<feature type="region of interest" description="Disordered" evidence="1">
    <location>
        <begin position="560"/>
        <end position="583"/>
    </location>
</feature>
<dbReference type="GO" id="GO:0005634">
    <property type="term" value="C:nucleus"/>
    <property type="evidence" value="ECO:0007669"/>
    <property type="project" value="TreeGrafter"/>
</dbReference>
<evidence type="ECO:0000259" key="2">
    <source>
        <dbReference type="Pfam" id="PF13926"/>
    </source>
</evidence>
<evidence type="ECO:0000256" key="1">
    <source>
        <dbReference type="SAM" id="MobiDB-lite"/>
    </source>
</evidence>
<keyword evidence="4" id="KW-1185">Reference proteome</keyword>
<dbReference type="PANTHER" id="PTHR14689:SF0">
    <property type="entry name" value="COILED-COIL DOMAIN-CONTAINING PROTEIN 82"/>
    <property type="match status" value="1"/>
</dbReference>
<feature type="compositionally biased region" description="Acidic residues" evidence="1">
    <location>
        <begin position="333"/>
        <end position="346"/>
    </location>
</feature>
<reference evidence="3" key="1">
    <citation type="journal article" date="2023" name="Mol. Phylogenet. Evol.">
        <title>Genome-scale phylogeny and comparative genomics of the fungal order Sordariales.</title>
        <authorList>
            <person name="Hensen N."/>
            <person name="Bonometti L."/>
            <person name="Westerberg I."/>
            <person name="Brannstrom I.O."/>
            <person name="Guillou S."/>
            <person name="Cros-Aarteil S."/>
            <person name="Calhoun S."/>
            <person name="Haridas S."/>
            <person name="Kuo A."/>
            <person name="Mondo S."/>
            <person name="Pangilinan J."/>
            <person name="Riley R."/>
            <person name="LaButti K."/>
            <person name="Andreopoulos B."/>
            <person name="Lipzen A."/>
            <person name="Chen C."/>
            <person name="Yan M."/>
            <person name="Daum C."/>
            <person name="Ng V."/>
            <person name="Clum A."/>
            <person name="Steindorff A."/>
            <person name="Ohm R.A."/>
            <person name="Martin F."/>
            <person name="Silar P."/>
            <person name="Natvig D.O."/>
            <person name="Lalanne C."/>
            <person name="Gautier V."/>
            <person name="Ament-Velasquez S.L."/>
            <person name="Kruys A."/>
            <person name="Hutchinson M.I."/>
            <person name="Powell A.J."/>
            <person name="Barry K."/>
            <person name="Miller A.N."/>
            <person name="Grigoriev I.V."/>
            <person name="Debuchy R."/>
            <person name="Gladieux P."/>
            <person name="Hiltunen Thoren M."/>
            <person name="Johannesson H."/>
        </authorList>
    </citation>
    <scope>NUCLEOTIDE SEQUENCE</scope>
    <source>
        <strain evidence="3">PSN309</strain>
    </source>
</reference>
<feature type="compositionally biased region" description="Basic residues" evidence="1">
    <location>
        <begin position="384"/>
        <end position="395"/>
    </location>
</feature>
<feature type="compositionally biased region" description="Basic residues" evidence="1">
    <location>
        <begin position="20"/>
        <end position="33"/>
    </location>
</feature>
<comment type="caution">
    <text evidence="3">The sequence shown here is derived from an EMBL/GenBank/DDBJ whole genome shotgun (WGS) entry which is preliminary data.</text>
</comment>
<dbReference type="EMBL" id="MU864366">
    <property type="protein sequence ID" value="KAK4190442.1"/>
    <property type="molecule type" value="Genomic_DNA"/>
</dbReference>
<evidence type="ECO:0000313" key="4">
    <source>
        <dbReference type="Proteomes" id="UP001302126"/>
    </source>
</evidence>
<feature type="compositionally biased region" description="Acidic residues" evidence="1">
    <location>
        <begin position="193"/>
        <end position="202"/>
    </location>
</feature>
<gene>
    <name evidence="3" type="ORF">QBC35DRAFT_449411</name>
</gene>
<feature type="compositionally biased region" description="Low complexity" evidence="1">
    <location>
        <begin position="113"/>
        <end position="126"/>
    </location>
</feature>
<dbReference type="PANTHER" id="PTHR14689">
    <property type="entry name" value="PHORBOL-ESTER_DAG-TYPE DOMAIN-CONTAINING PROTEIN"/>
    <property type="match status" value="1"/>
</dbReference>
<name>A0AAN6X1M4_9PEZI</name>
<feature type="domain" description="DUF4211" evidence="2">
    <location>
        <begin position="417"/>
        <end position="550"/>
    </location>
</feature>
<feature type="compositionally biased region" description="Basic residues" evidence="1">
    <location>
        <begin position="208"/>
        <end position="220"/>
    </location>
</feature>
<reference evidence="3" key="2">
    <citation type="submission" date="2023-05" db="EMBL/GenBank/DDBJ databases">
        <authorList>
            <consortium name="Lawrence Berkeley National Laboratory"/>
            <person name="Steindorff A."/>
            <person name="Hensen N."/>
            <person name="Bonometti L."/>
            <person name="Westerberg I."/>
            <person name="Brannstrom I.O."/>
            <person name="Guillou S."/>
            <person name="Cros-Aarteil S."/>
            <person name="Calhoun S."/>
            <person name="Haridas S."/>
            <person name="Kuo A."/>
            <person name="Mondo S."/>
            <person name="Pangilinan J."/>
            <person name="Riley R."/>
            <person name="Labutti K."/>
            <person name="Andreopoulos B."/>
            <person name="Lipzen A."/>
            <person name="Chen C."/>
            <person name="Yanf M."/>
            <person name="Daum C."/>
            <person name="Ng V."/>
            <person name="Clum A."/>
            <person name="Ohm R."/>
            <person name="Martin F."/>
            <person name="Silar P."/>
            <person name="Natvig D."/>
            <person name="Lalanne C."/>
            <person name="Gautier V."/>
            <person name="Ament-Velasquez S.L."/>
            <person name="Kruys A."/>
            <person name="Hutchinson M.I."/>
            <person name="Powell A.J."/>
            <person name="Barry K."/>
            <person name="Miller A.N."/>
            <person name="Grigoriev I.V."/>
            <person name="Debuchy R."/>
            <person name="Gladieux P."/>
            <person name="Thoren M.H."/>
            <person name="Johannesson H."/>
        </authorList>
    </citation>
    <scope>NUCLEOTIDE SEQUENCE</scope>
    <source>
        <strain evidence="3">PSN309</strain>
    </source>
</reference>
<feature type="compositionally biased region" description="Acidic residues" evidence="1">
    <location>
        <begin position="158"/>
        <end position="167"/>
    </location>
</feature>
<accession>A0AAN6X1M4</accession>
<feature type="compositionally biased region" description="Acidic residues" evidence="1">
    <location>
        <begin position="364"/>
        <end position="373"/>
    </location>
</feature>
<organism evidence="3 4">
    <name type="scientific">Podospora australis</name>
    <dbReference type="NCBI Taxonomy" id="1536484"/>
    <lineage>
        <taxon>Eukaryota</taxon>
        <taxon>Fungi</taxon>
        <taxon>Dikarya</taxon>
        <taxon>Ascomycota</taxon>
        <taxon>Pezizomycotina</taxon>
        <taxon>Sordariomycetes</taxon>
        <taxon>Sordariomycetidae</taxon>
        <taxon>Sordariales</taxon>
        <taxon>Podosporaceae</taxon>
        <taxon>Podospora</taxon>
    </lineage>
</organism>
<evidence type="ECO:0000313" key="3">
    <source>
        <dbReference type="EMBL" id="KAK4190442.1"/>
    </source>
</evidence>
<feature type="compositionally biased region" description="Low complexity" evidence="1">
    <location>
        <begin position="34"/>
        <end position="43"/>
    </location>
</feature>